<evidence type="ECO:0000313" key="7">
    <source>
        <dbReference type="Proteomes" id="UP000472710"/>
    </source>
</evidence>
<dbReference type="PANTHER" id="PTHR14218:SF15">
    <property type="entry name" value="TRIPEPTIDYL-PEPTIDASE 1"/>
    <property type="match status" value="1"/>
</dbReference>
<accession>A0ABQ1CIA2</accession>
<protein>
    <recommendedName>
        <fullName evidence="5">Peptidase S53 domain-containing protein</fullName>
    </recommendedName>
</protein>
<evidence type="ECO:0000256" key="1">
    <source>
        <dbReference type="ARBA" id="ARBA00022670"/>
    </source>
</evidence>
<dbReference type="PROSITE" id="PS51257">
    <property type="entry name" value="PROKAR_LIPOPROTEIN"/>
    <property type="match status" value="1"/>
</dbReference>
<feature type="region of interest" description="Disordered" evidence="4">
    <location>
        <begin position="264"/>
        <end position="283"/>
    </location>
</feature>
<dbReference type="Gene3D" id="3.40.50.200">
    <property type="entry name" value="Peptidase S8/S53 domain"/>
    <property type="match status" value="1"/>
</dbReference>
<evidence type="ECO:0000256" key="4">
    <source>
        <dbReference type="SAM" id="MobiDB-lite"/>
    </source>
</evidence>
<dbReference type="InterPro" id="IPR030400">
    <property type="entry name" value="Sedolisin_dom"/>
</dbReference>
<sequence>MEGRDMGRGARARAGMAVLTAAALVAGCQAVKPVEQPPERTRGAGTEQRMPGTRAPASPAADEPDPSVREAQEACRKEQRTACYTFDQLRNVYGVRDLEATGKGQTVAVVMPVGSPVLEADLRAFSEKLRLAPPQVEVVRHGPEDGEAAPFDWDSEVMVSQAKDTTLAVQAVHAMAPDAKVVLHQVDAARGEADEGLTANGARRLAGVARQVIEDDSADVLSVSFAVPEKGELGRELRDEFKEMAPVFLDAARKGITVVAPAGDGGAAPTEADGEPVRGVSWPASDPSVVAVGGLRLGLDDEGRRTDPDVVWADRAGASGGGVSEVFDRPSYQNRVEPAVGGKRGVPDLSMTASGDGSTMIHFTEGGRTPAWVPMAGTSLAAPLFAGIVADADQEAGDRVGRLHHHLYERGRDVDTGREAGLLDITDGTNGDDGHRATRGYDLASGLGTVDASLLVPALTDR</sequence>
<dbReference type="PANTHER" id="PTHR14218">
    <property type="entry name" value="PROTEASE S8 TRIPEPTIDYL PEPTIDASE I CLN2"/>
    <property type="match status" value="1"/>
</dbReference>
<comment type="caution">
    <text evidence="6">The sequence shown here is derived from an EMBL/GenBank/DDBJ whole genome shotgun (WGS) entry which is preliminary data.</text>
</comment>
<dbReference type="PROSITE" id="PS00138">
    <property type="entry name" value="SUBTILASE_SER"/>
    <property type="match status" value="1"/>
</dbReference>
<evidence type="ECO:0000313" key="6">
    <source>
        <dbReference type="EMBL" id="GFH70030.1"/>
    </source>
</evidence>
<dbReference type="Proteomes" id="UP000472710">
    <property type="component" value="Unassembled WGS sequence"/>
</dbReference>
<evidence type="ECO:0000256" key="2">
    <source>
        <dbReference type="ARBA" id="ARBA00022801"/>
    </source>
</evidence>
<organism evidence="6 7">
    <name type="scientific">Streptomyces diastaticus subsp. diastaticus</name>
    <dbReference type="NCBI Taxonomy" id="68040"/>
    <lineage>
        <taxon>Bacteria</taxon>
        <taxon>Bacillati</taxon>
        <taxon>Actinomycetota</taxon>
        <taxon>Actinomycetes</taxon>
        <taxon>Kitasatosporales</taxon>
        <taxon>Streptomycetaceae</taxon>
        <taxon>Streptomyces</taxon>
        <taxon>Streptomyces diastaticus group</taxon>
    </lineage>
</organism>
<keyword evidence="1" id="KW-0645">Protease</keyword>
<proteinExistence type="predicted"/>
<dbReference type="PROSITE" id="PS51695">
    <property type="entry name" value="SEDOLISIN"/>
    <property type="match status" value="1"/>
</dbReference>
<evidence type="ECO:0000256" key="3">
    <source>
        <dbReference type="ARBA" id="ARBA00022825"/>
    </source>
</evidence>
<dbReference type="InterPro" id="IPR000209">
    <property type="entry name" value="Peptidase_S8/S53_dom"/>
</dbReference>
<keyword evidence="3" id="KW-0720">Serine protease</keyword>
<keyword evidence="7" id="KW-1185">Reference proteome</keyword>
<name>A0ABQ1CIA2_STRDI</name>
<dbReference type="Pfam" id="PF00082">
    <property type="entry name" value="Peptidase_S8"/>
    <property type="match status" value="1"/>
</dbReference>
<dbReference type="InterPro" id="IPR023828">
    <property type="entry name" value="Peptidase_S8_Ser-AS"/>
</dbReference>
<dbReference type="EMBL" id="BLLN01000002">
    <property type="protein sequence ID" value="GFH70030.1"/>
    <property type="molecule type" value="Genomic_DNA"/>
</dbReference>
<gene>
    <name evidence="6" type="ORF">Sdia_07980</name>
</gene>
<dbReference type="InterPro" id="IPR050819">
    <property type="entry name" value="Tripeptidyl-peptidase_I"/>
</dbReference>
<feature type="domain" description="Peptidase S53" evidence="5">
    <location>
        <begin position="83"/>
        <end position="462"/>
    </location>
</feature>
<dbReference type="SUPFAM" id="SSF52743">
    <property type="entry name" value="Subtilisin-like"/>
    <property type="match status" value="1"/>
</dbReference>
<keyword evidence="2" id="KW-0378">Hydrolase</keyword>
<evidence type="ECO:0000259" key="5">
    <source>
        <dbReference type="PROSITE" id="PS51695"/>
    </source>
</evidence>
<dbReference type="CDD" id="cd04056">
    <property type="entry name" value="Peptidases_S53"/>
    <property type="match status" value="1"/>
</dbReference>
<feature type="region of interest" description="Disordered" evidence="4">
    <location>
        <begin position="30"/>
        <end position="74"/>
    </location>
</feature>
<dbReference type="InterPro" id="IPR036852">
    <property type="entry name" value="Peptidase_S8/S53_dom_sf"/>
</dbReference>
<reference evidence="6 7" key="1">
    <citation type="submission" date="2020-02" db="EMBL/GenBank/DDBJ databases">
        <title>Whole genome shotgun sequence of Streptomyces diastaticus subsp. diastaticus NBRC 13412.</title>
        <authorList>
            <person name="Ichikawa N."/>
            <person name="Komaki H."/>
            <person name="Tamura T."/>
        </authorList>
    </citation>
    <scope>NUCLEOTIDE SEQUENCE [LARGE SCALE GENOMIC DNA]</scope>
    <source>
        <strain evidence="6 7">NBRC 13412</strain>
    </source>
</reference>